<proteinExistence type="predicted"/>
<dbReference type="GO" id="GO:0016301">
    <property type="term" value="F:kinase activity"/>
    <property type="evidence" value="ECO:0007669"/>
    <property type="project" value="UniProtKB-KW"/>
</dbReference>
<evidence type="ECO:0000256" key="3">
    <source>
        <dbReference type="ARBA" id="ARBA00022692"/>
    </source>
</evidence>
<evidence type="ECO:0000313" key="9">
    <source>
        <dbReference type="Proteomes" id="UP000623419"/>
    </source>
</evidence>
<dbReference type="Pfam" id="PF05231">
    <property type="entry name" value="MASE1"/>
    <property type="match status" value="1"/>
</dbReference>
<keyword evidence="8" id="KW-0418">Kinase</keyword>
<evidence type="ECO:0000256" key="2">
    <source>
        <dbReference type="ARBA" id="ARBA00022475"/>
    </source>
</evidence>
<feature type="transmembrane region" description="Helical" evidence="6">
    <location>
        <begin position="137"/>
        <end position="158"/>
    </location>
</feature>
<keyword evidence="4 6" id="KW-1133">Transmembrane helix</keyword>
<evidence type="ECO:0000313" key="8">
    <source>
        <dbReference type="EMBL" id="GGA81507.1"/>
    </source>
</evidence>
<dbReference type="Proteomes" id="UP000623419">
    <property type="component" value="Unassembled WGS sequence"/>
</dbReference>
<evidence type="ECO:0000256" key="1">
    <source>
        <dbReference type="ARBA" id="ARBA00004651"/>
    </source>
</evidence>
<feature type="transmembrane region" description="Helical" evidence="6">
    <location>
        <begin position="280"/>
        <end position="302"/>
    </location>
</feature>
<feature type="transmembrane region" description="Helical" evidence="6">
    <location>
        <begin position="230"/>
        <end position="247"/>
    </location>
</feature>
<organism evidence="8 9">
    <name type="scientific">Arenimonas soli</name>
    <dbReference type="NCBI Taxonomy" id="2269504"/>
    <lineage>
        <taxon>Bacteria</taxon>
        <taxon>Pseudomonadati</taxon>
        <taxon>Pseudomonadota</taxon>
        <taxon>Gammaproteobacteria</taxon>
        <taxon>Lysobacterales</taxon>
        <taxon>Lysobacteraceae</taxon>
        <taxon>Arenimonas</taxon>
    </lineage>
</organism>
<protein>
    <submittedName>
        <fullName evidence="8">Sensor histidine kinase</fullName>
    </submittedName>
</protein>
<reference evidence="9" key="1">
    <citation type="journal article" date="2019" name="Int. J. Syst. Evol. Microbiol.">
        <title>The Global Catalogue of Microorganisms (GCM) 10K type strain sequencing project: providing services to taxonomists for standard genome sequencing and annotation.</title>
        <authorList>
            <consortium name="The Broad Institute Genomics Platform"/>
            <consortium name="The Broad Institute Genome Sequencing Center for Infectious Disease"/>
            <person name="Wu L."/>
            <person name="Ma J."/>
        </authorList>
    </citation>
    <scope>NUCLEOTIDE SEQUENCE [LARGE SCALE GENOMIC DNA]</scope>
    <source>
        <strain evidence="9">CGMCC 1.15905</strain>
    </source>
</reference>
<feature type="transmembrane region" description="Helical" evidence="6">
    <location>
        <begin position="35"/>
        <end position="58"/>
    </location>
</feature>
<gene>
    <name evidence="8" type="ORF">GCM10011521_19830</name>
</gene>
<evidence type="ECO:0000256" key="5">
    <source>
        <dbReference type="ARBA" id="ARBA00023136"/>
    </source>
</evidence>
<keyword evidence="9" id="KW-1185">Reference proteome</keyword>
<comment type="subcellular location">
    <subcellularLocation>
        <location evidence="1">Cell membrane</location>
        <topology evidence="1">Multi-pass membrane protein</topology>
    </subcellularLocation>
</comment>
<feature type="transmembrane region" description="Helical" evidence="6">
    <location>
        <begin position="98"/>
        <end position="121"/>
    </location>
</feature>
<keyword evidence="3 6" id="KW-0812">Transmembrane</keyword>
<evidence type="ECO:0000259" key="7">
    <source>
        <dbReference type="Pfam" id="PF05231"/>
    </source>
</evidence>
<keyword evidence="2" id="KW-1003">Cell membrane</keyword>
<feature type="transmembrane region" description="Helical" evidence="6">
    <location>
        <begin position="254"/>
        <end position="274"/>
    </location>
</feature>
<sequence length="547" mass="59508">MAGSREAGKQGNPPGMAGRALALLQDAGPGRNGRWALLALVVLATWLALEQLSAQLWFLPAGLRLAMLWLTPTRRWGWLGAAEVLAQATKSVVMGYPLFTFTFLAVCVAPWLIYAAVVYLLRSAQPAPLPDSPTRMLLLLLAGLLGAAGVSPLLWMFLVTYPMTTADSLASMFAFMYGDLIGQIVLAPLLIACVHGGLRWSVRSLLVRDLALVLFGALGVFLVLQAYADLAMYVLLLAFAPLFFLGFRHGWEGGALATTLLGAVMQGLVQLGFLTVNVTMLQLVLAVVGGGALVLGAASTALRRSHEILAQRHQELAAQTTELEMLAAELGQVGQRLARLEEQGQRELASELEYELGHAIHALGTRISLAFRDVRDEQGTRLLESLREQVREIQDSLRRALRQLRPPQLDTHGLKQALETGPLHEMLDDSGVVFEPVFEGPVDALGEDARTTVYRICQAAVREAVRLEMVRRFGMRLEVVPQDGGGHIVGLSMDLEFSAYTQHLPALQVVPAIKDRVLAVQGNYLLEPLVHGHRHSVRFVAGIRGDS</sequence>
<keyword evidence="5 6" id="KW-0472">Membrane</keyword>
<comment type="caution">
    <text evidence="8">The sequence shown here is derived from an EMBL/GenBank/DDBJ whole genome shotgun (WGS) entry which is preliminary data.</text>
</comment>
<name>A0ABQ1HKY2_9GAMM</name>
<dbReference type="EMBL" id="BMKC01000002">
    <property type="protein sequence ID" value="GGA81507.1"/>
    <property type="molecule type" value="Genomic_DNA"/>
</dbReference>
<feature type="transmembrane region" description="Helical" evidence="6">
    <location>
        <begin position="170"/>
        <end position="193"/>
    </location>
</feature>
<evidence type="ECO:0000256" key="6">
    <source>
        <dbReference type="SAM" id="Phobius"/>
    </source>
</evidence>
<accession>A0ABQ1HKY2</accession>
<evidence type="ECO:0000256" key="4">
    <source>
        <dbReference type="ARBA" id="ARBA00022989"/>
    </source>
</evidence>
<keyword evidence="8" id="KW-0808">Transferase</keyword>
<feature type="transmembrane region" description="Helical" evidence="6">
    <location>
        <begin position="205"/>
        <end position="224"/>
    </location>
</feature>
<dbReference type="InterPro" id="IPR007895">
    <property type="entry name" value="MASE1"/>
</dbReference>
<feature type="domain" description="MASE1" evidence="7">
    <location>
        <begin position="35"/>
        <end position="301"/>
    </location>
</feature>